<dbReference type="Gene3D" id="2.60.40.420">
    <property type="entry name" value="Cupredoxins - blue copper proteins"/>
    <property type="match status" value="1"/>
</dbReference>
<evidence type="ECO:0000259" key="4">
    <source>
        <dbReference type="PROSITE" id="PS51485"/>
    </source>
</evidence>
<evidence type="ECO:0000256" key="3">
    <source>
        <dbReference type="SAM" id="SignalP"/>
    </source>
</evidence>
<dbReference type="GeneID" id="104789476"/>
<evidence type="ECO:0000256" key="1">
    <source>
        <dbReference type="ARBA" id="ARBA00022723"/>
    </source>
</evidence>
<keyword evidence="5" id="KW-1185">Reference proteome</keyword>
<dbReference type="InterPro" id="IPR039391">
    <property type="entry name" value="Phytocyanin-like"/>
</dbReference>
<evidence type="ECO:0000313" key="5">
    <source>
        <dbReference type="Proteomes" id="UP000694864"/>
    </source>
</evidence>
<feature type="signal peptide" evidence="3">
    <location>
        <begin position="1"/>
        <end position="16"/>
    </location>
</feature>
<feature type="chain" id="PRO_5045074394" evidence="3">
    <location>
        <begin position="17"/>
        <end position="170"/>
    </location>
</feature>
<dbReference type="PANTHER" id="PTHR33021:SF332">
    <property type="entry name" value="PHYTOCYANIN DOMAIN-CONTAINING PROTEIN"/>
    <property type="match status" value="1"/>
</dbReference>
<dbReference type="PROSITE" id="PS51485">
    <property type="entry name" value="PHYTOCYANIN"/>
    <property type="match status" value="1"/>
</dbReference>
<dbReference type="PANTHER" id="PTHR33021">
    <property type="entry name" value="BLUE COPPER PROTEIN"/>
    <property type="match status" value="1"/>
</dbReference>
<dbReference type="RefSeq" id="XP_019100902.1">
    <property type="nucleotide sequence ID" value="XM_019245357.1"/>
</dbReference>
<dbReference type="Pfam" id="PF02298">
    <property type="entry name" value="Cu_bind_like"/>
    <property type="match status" value="1"/>
</dbReference>
<evidence type="ECO:0000313" key="6">
    <source>
        <dbReference type="RefSeq" id="XP_019100902.1"/>
    </source>
</evidence>
<dbReference type="InterPro" id="IPR003245">
    <property type="entry name" value="Phytocyanin_dom"/>
</dbReference>
<proteinExistence type="predicted"/>
<name>A0ABM1RPG4_CAMSA</name>
<keyword evidence="3" id="KW-0732">Signal</keyword>
<dbReference type="PROSITE" id="PS00196">
    <property type="entry name" value="COPPER_BLUE"/>
    <property type="match status" value="1"/>
</dbReference>
<reference evidence="6" key="2">
    <citation type="submission" date="2025-08" db="UniProtKB">
        <authorList>
            <consortium name="RefSeq"/>
        </authorList>
    </citation>
    <scope>IDENTIFICATION</scope>
    <source>
        <tissue evidence="6">Leaf</tissue>
    </source>
</reference>
<accession>A0ABM1RPG4</accession>
<dbReference type="InterPro" id="IPR041845">
    <property type="entry name" value="Mavicyanin"/>
</dbReference>
<feature type="domain" description="Phytocyanin" evidence="4">
    <location>
        <begin position="18"/>
        <end position="120"/>
    </location>
</feature>
<keyword evidence="1" id="KW-0479">Metal-binding</keyword>
<dbReference type="SUPFAM" id="SSF49503">
    <property type="entry name" value="Cupredoxins"/>
    <property type="match status" value="1"/>
</dbReference>
<reference evidence="5" key="1">
    <citation type="journal article" date="2014" name="Nat. Commun.">
        <title>The emerging biofuel crop Camelina sativa retains a highly undifferentiated hexaploid genome structure.</title>
        <authorList>
            <person name="Kagale S."/>
            <person name="Koh C."/>
            <person name="Nixon J."/>
            <person name="Bollina V."/>
            <person name="Clarke W.E."/>
            <person name="Tuteja R."/>
            <person name="Spillane C."/>
            <person name="Robinson S.J."/>
            <person name="Links M.G."/>
            <person name="Clarke C."/>
            <person name="Higgins E.E."/>
            <person name="Huebert T."/>
            <person name="Sharpe A.G."/>
            <person name="Parkin I.A."/>
        </authorList>
    </citation>
    <scope>NUCLEOTIDE SEQUENCE [LARGE SCALE GENOMIC DNA]</scope>
    <source>
        <strain evidence="5">cv. DH55</strain>
    </source>
</reference>
<evidence type="ECO:0000256" key="2">
    <source>
        <dbReference type="ARBA" id="ARBA00023008"/>
    </source>
</evidence>
<sequence>MALLIVALSLTGLVRTSSLYEVGDSNGWTTTMGLDYYKTWSSSKKFYVGDILLFQYNETLHNVMEVSSQDFELCNPKSPLTIYQSQNELVDLNRTGHYYFICGVPGHCESGQKLDVLVVDPINESNSPKPSEDPLEVLPVDDATIATLPYNAASDPCGWNGLSMLFLFLL</sequence>
<gene>
    <name evidence="6" type="primary">LOC104789476</name>
</gene>
<dbReference type="InterPro" id="IPR028871">
    <property type="entry name" value="BlueCu_1_BS"/>
</dbReference>
<organism evidence="5 6">
    <name type="scientific">Camelina sativa</name>
    <name type="common">False flax</name>
    <name type="synonym">Myagrum sativum</name>
    <dbReference type="NCBI Taxonomy" id="90675"/>
    <lineage>
        <taxon>Eukaryota</taxon>
        <taxon>Viridiplantae</taxon>
        <taxon>Streptophyta</taxon>
        <taxon>Embryophyta</taxon>
        <taxon>Tracheophyta</taxon>
        <taxon>Spermatophyta</taxon>
        <taxon>Magnoliopsida</taxon>
        <taxon>eudicotyledons</taxon>
        <taxon>Gunneridae</taxon>
        <taxon>Pentapetalae</taxon>
        <taxon>rosids</taxon>
        <taxon>malvids</taxon>
        <taxon>Brassicales</taxon>
        <taxon>Brassicaceae</taxon>
        <taxon>Camelineae</taxon>
        <taxon>Camelina</taxon>
    </lineage>
</organism>
<dbReference type="CDD" id="cd11014">
    <property type="entry name" value="Mavicyanin"/>
    <property type="match status" value="1"/>
</dbReference>
<dbReference type="InterPro" id="IPR008972">
    <property type="entry name" value="Cupredoxin"/>
</dbReference>
<protein>
    <submittedName>
        <fullName evidence="6">Mavicyanin-like</fullName>
    </submittedName>
</protein>
<keyword evidence="2" id="KW-0186">Copper</keyword>
<dbReference type="Proteomes" id="UP000694864">
    <property type="component" value="Chromosome 5"/>
</dbReference>